<evidence type="ECO:0000313" key="10">
    <source>
        <dbReference type="EMBL" id="KAF2248681.1"/>
    </source>
</evidence>
<dbReference type="EC" id="1.4.3.5" evidence="4"/>
<comment type="pathway">
    <text evidence="3">Cofactor metabolism; pyridoxal 5'-phosphate salvage; pyridoxal 5'-phosphate from pyridoxine 5'-phosphate: step 1/1.</text>
</comment>
<dbReference type="InterPro" id="IPR019576">
    <property type="entry name" value="Pyridoxamine_oxidase_dimer_C"/>
</dbReference>
<dbReference type="GO" id="GO:0008615">
    <property type="term" value="P:pyridoxine biosynthetic process"/>
    <property type="evidence" value="ECO:0007669"/>
    <property type="project" value="InterPro"/>
</dbReference>
<dbReference type="InterPro" id="IPR012349">
    <property type="entry name" value="Split_barrel_FMN-bd"/>
</dbReference>
<dbReference type="GeneID" id="54582245"/>
<sequence length="354" mass="40413">MTSPHFLQQRLLGAPAISPRRLWKIRATCNSTCYSLHDLQVQRTAALCASPTWQIEIDLTAIYAPILMLIRSPTKLILLDTSPEAIHLRRKAARVAPFTQPKPTLRFFHQTHQANTGMLYSSKPTVSSSSSKRIFAPTGGSNDPGHAVQYQRGTLEISDLLPSPTEQFHIWFQEALSAGVYQPETVTLATASLPDGKPSARIVFMKELDERGFVIYSNWETSRKAKDVESNPQAALSFWWREVERQVRVEGTVERLSAEESQVYYDTRIRGSRIGAWASPQSLVLQSREELVKRVEEVEKRFEGKDRIPVPEFWGGIRVVPETVELWQGRESRLHDRFRYRKEGEGWVIERLSP</sequence>
<evidence type="ECO:0000256" key="5">
    <source>
        <dbReference type="ARBA" id="ARBA00022630"/>
    </source>
</evidence>
<reference evidence="10" key="1">
    <citation type="journal article" date="2020" name="Stud. Mycol.">
        <title>101 Dothideomycetes genomes: a test case for predicting lifestyles and emergence of pathogens.</title>
        <authorList>
            <person name="Haridas S."/>
            <person name="Albert R."/>
            <person name="Binder M."/>
            <person name="Bloem J."/>
            <person name="Labutti K."/>
            <person name="Salamov A."/>
            <person name="Andreopoulos B."/>
            <person name="Baker S."/>
            <person name="Barry K."/>
            <person name="Bills G."/>
            <person name="Bluhm B."/>
            <person name="Cannon C."/>
            <person name="Castanera R."/>
            <person name="Culley D."/>
            <person name="Daum C."/>
            <person name="Ezra D."/>
            <person name="Gonzalez J."/>
            <person name="Henrissat B."/>
            <person name="Kuo A."/>
            <person name="Liang C."/>
            <person name="Lipzen A."/>
            <person name="Lutzoni F."/>
            <person name="Magnuson J."/>
            <person name="Mondo S."/>
            <person name="Nolan M."/>
            <person name="Ohm R."/>
            <person name="Pangilinan J."/>
            <person name="Park H.-J."/>
            <person name="Ramirez L."/>
            <person name="Alfaro M."/>
            <person name="Sun H."/>
            <person name="Tritt A."/>
            <person name="Yoshinaga Y."/>
            <person name="Zwiers L.-H."/>
            <person name="Turgeon B."/>
            <person name="Goodwin S."/>
            <person name="Spatafora J."/>
            <person name="Crous P."/>
            <person name="Grigoriev I."/>
        </authorList>
    </citation>
    <scope>NUCLEOTIDE SEQUENCE</scope>
    <source>
        <strain evidence="10">CBS 122368</strain>
    </source>
</reference>
<evidence type="ECO:0000256" key="7">
    <source>
        <dbReference type="ARBA" id="ARBA00023002"/>
    </source>
</evidence>
<dbReference type="InterPro" id="IPR000659">
    <property type="entry name" value="Pyridox_Oxase"/>
</dbReference>
<evidence type="ECO:0000256" key="3">
    <source>
        <dbReference type="ARBA" id="ARBA00005037"/>
    </source>
</evidence>
<comment type="pathway">
    <text evidence="2">Cofactor metabolism; pyridoxal 5'-phosphate salvage; pyridoxal 5'-phosphate from pyridoxamine 5'-phosphate: step 1/1.</text>
</comment>
<keyword evidence="11" id="KW-1185">Reference proteome</keyword>
<dbReference type="GO" id="GO:0004733">
    <property type="term" value="F:pyridoxamine phosphate oxidase activity"/>
    <property type="evidence" value="ECO:0007669"/>
    <property type="project" value="UniProtKB-EC"/>
</dbReference>
<evidence type="ECO:0000313" key="11">
    <source>
        <dbReference type="Proteomes" id="UP000800094"/>
    </source>
</evidence>
<evidence type="ECO:0000259" key="9">
    <source>
        <dbReference type="Pfam" id="PF10590"/>
    </source>
</evidence>
<accession>A0A6A6IE51</accession>
<dbReference type="PANTHER" id="PTHR10851:SF0">
    <property type="entry name" value="PYRIDOXINE-5'-PHOSPHATE OXIDASE"/>
    <property type="match status" value="1"/>
</dbReference>
<keyword evidence="5" id="KW-0285">Flavoprotein</keyword>
<keyword evidence="7" id="KW-0560">Oxidoreductase</keyword>
<dbReference type="NCBIfam" id="TIGR00558">
    <property type="entry name" value="pdxH"/>
    <property type="match status" value="1"/>
</dbReference>
<gene>
    <name evidence="10" type="ORF">BU26DRAFT_518901</name>
</gene>
<dbReference type="NCBIfam" id="NF004231">
    <property type="entry name" value="PRK05679.1"/>
    <property type="match status" value="1"/>
</dbReference>
<dbReference type="SUPFAM" id="SSF50475">
    <property type="entry name" value="FMN-binding split barrel"/>
    <property type="match status" value="1"/>
</dbReference>
<dbReference type="HAMAP" id="MF_01629">
    <property type="entry name" value="PdxH"/>
    <property type="match status" value="1"/>
</dbReference>
<dbReference type="InterPro" id="IPR011576">
    <property type="entry name" value="Pyridox_Oxase_N"/>
</dbReference>
<comment type="cofactor">
    <cofactor evidence="1">
        <name>FMN</name>
        <dbReference type="ChEBI" id="CHEBI:58210"/>
    </cofactor>
</comment>
<dbReference type="Gene3D" id="2.30.110.10">
    <property type="entry name" value="Electron Transport, Fmn-binding Protein, Chain A"/>
    <property type="match status" value="1"/>
</dbReference>
<protein>
    <recommendedName>
        <fullName evidence="4">pyridoxal 5'-phosphate synthase</fullName>
        <ecNumber evidence="4">1.4.3.5</ecNumber>
    </recommendedName>
</protein>
<dbReference type="AlphaFoldDB" id="A0A6A6IE51"/>
<dbReference type="Pfam" id="PF01243">
    <property type="entry name" value="PNPOx_N"/>
    <property type="match status" value="1"/>
</dbReference>
<dbReference type="UniPathway" id="UPA01068">
    <property type="reaction ID" value="UER00304"/>
</dbReference>
<keyword evidence="6" id="KW-0288">FMN</keyword>
<dbReference type="OrthoDB" id="303614at2759"/>
<dbReference type="RefSeq" id="XP_033683685.1">
    <property type="nucleotide sequence ID" value="XM_033828915.1"/>
</dbReference>
<name>A0A6A6IE51_9PLEO</name>
<feature type="domain" description="Pyridoxamine 5'-phosphate oxidase N-terminal" evidence="8">
    <location>
        <begin position="173"/>
        <end position="300"/>
    </location>
</feature>
<dbReference type="EMBL" id="ML987195">
    <property type="protein sequence ID" value="KAF2248681.1"/>
    <property type="molecule type" value="Genomic_DNA"/>
</dbReference>
<dbReference type="Pfam" id="PF10590">
    <property type="entry name" value="PNP_phzG_C"/>
    <property type="match status" value="1"/>
</dbReference>
<evidence type="ECO:0000256" key="2">
    <source>
        <dbReference type="ARBA" id="ARBA00004738"/>
    </source>
</evidence>
<evidence type="ECO:0000256" key="1">
    <source>
        <dbReference type="ARBA" id="ARBA00001917"/>
    </source>
</evidence>
<evidence type="ECO:0000259" key="8">
    <source>
        <dbReference type="Pfam" id="PF01243"/>
    </source>
</evidence>
<proteinExistence type="inferred from homology"/>
<dbReference type="Proteomes" id="UP000800094">
    <property type="component" value="Unassembled WGS sequence"/>
</dbReference>
<organism evidence="10 11">
    <name type="scientific">Trematosphaeria pertusa</name>
    <dbReference type="NCBI Taxonomy" id="390896"/>
    <lineage>
        <taxon>Eukaryota</taxon>
        <taxon>Fungi</taxon>
        <taxon>Dikarya</taxon>
        <taxon>Ascomycota</taxon>
        <taxon>Pezizomycotina</taxon>
        <taxon>Dothideomycetes</taxon>
        <taxon>Pleosporomycetidae</taxon>
        <taxon>Pleosporales</taxon>
        <taxon>Massarineae</taxon>
        <taxon>Trematosphaeriaceae</taxon>
        <taxon>Trematosphaeria</taxon>
    </lineage>
</organism>
<dbReference type="PANTHER" id="PTHR10851">
    <property type="entry name" value="PYRIDOXINE-5-PHOSPHATE OXIDASE"/>
    <property type="match status" value="1"/>
</dbReference>
<evidence type="ECO:0000256" key="6">
    <source>
        <dbReference type="ARBA" id="ARBA00022643"/>
    </source>
</evidence>
<evidence type="ECO:0000256" key="4">
    <source>
        <dbReference type="ARBA" id="ARBA00012801"/>
    </source>
</evidence>
<feature type="domain" description="Pyridoxine 5'-phosphate oxidase dimerisation C-terminal" evidence="9">
    <location>
        <begin position="314"/>
        <end position="354"/>
    </location>
</feature>
<dbReference type="GO" id="GO:0010181">
    <property type="term" value="F:FMN binding"/>
    <property type="evidence" value="ECO:0007669"/>
    <property type="project" value="InterPro"/>
</dbReference>